<dbReference type="RefSeq" id="WP_285635640.1">
    <property type="nucleotide sequence ID" value="NZ_BSTJ01000018.1"/>
</dbReference>
<gene>
    <name evidence="1" type="ORF">Airi01_095980</name>
</gene>
<evidence type="ECO:0000313" key="2">
    <source>
        <dbReference type="Proteomes" id="UP001165135"/>
    </source>
</evidence>
<comment type="caution">
    <text evidence="1">The sequence shown here is derived from an EMBL/GenBank/DDBJ whole genome shotgun (WGS) entry which is preliminary data.</text>
</comment>
<organism evidence="1 2">
    <name type="scientific">Actinoallomurus iriomotensis</name>
    <dbReference type="NCBI Taxonomy" id="478107"/>
    <lineage>
        <taxon>Bacteria</taxon>
        <taxon>Bacillati</taxon>
        <taxon>Actinomycetota</taxon>
        <taxon>Actinomycetes</taxon>
        <taxon>Streptosporangiales</taxon>
        <taxon>Thermomonosporaceae</taxon>
        <taxon>Actinoallomurus</taxon>
    </lineage>
</organism>
<dbReference type="EMBL" id="BSTJ01000018">
    <property type="protein sequence ID" value="GLY81331.1"/>
    <property type="molecule type" value="Genomic_DNA"/>
</dbReference>
<reference evidence="1" key="1">
    <citation type="submission" date="2023-03" db="EMBL/GenBank/DDBJ databases">
        <title>Actinoallomurus iriomotensis NBRC 103681.</title>
        <authorList>
            <person name="Ichikawa N."/>
            <person name="Sato H."/>
            <person name="Tonouchi N."/>
        </authorList>
    </citation>
    <scope>NUCLEOTIDE SEQUENCE</scope>
    <source>
        <strain evidence="1">NBRC 103681</strain>
    </source>
</reference>
<evidence type="ECO:0000313" key="1">
    <source>
        <dbReference type="EMBL" id="GLY81331.1"/>
    </source>
</evidence>
<sequence length="137" mass="14880">MFPSARPIVGTPRSCQANAARVRGRNAGPLVLAAAVGALLGLVQGFRETFPDARPVRGRLQSHDRAATPGDIDPRRSVLIGDLGHEMPFALDFRTSWGRPRVVYLTIGTDRWIPVAPDAEVLLDRLGLSGKNFRTRG</sequence>
<accession>A0A9W6RSZ7</accession>
<dbReference type="AlphaFoldDB" id="A0A9W6RSZ7"/>
<proteinExistence type="predicted"/>
<protein>
    <submittedName>
        <fullName evidence="1">Uncharacterized protein</fullName>
    </submittedName>
</protein>
<dbReference type="Proteomes" id="UP001165135">
    <property type="component" value="Unassembled WGS sequence"/>
</dbReference>
<name>A0A9W6RSZ7_9ACTN</name>